<dbReference type="SUPFAM" id="SSF53756">
    <property type="entry name" value="UDP-Glycosyltransferase/glycogen phosphorylase"/>
    <property type="match status" value="1"/>
</dbReference>
<dbReference type="InterPro" id="IPR028098">
    <property type="entry name" value="Glyco_trans_4-like_N"/>
</dbReference>
<dbReference type="RefSeq" id="WP_051676775.1">
    <property type="nucleotide sequence ID" value="NZ_BSOO01000004.1"/>
</dbReference>
<evidence type="ECO:0000259" key="1">
    <source>
        <dbReference type="Pfam" id="PF13579"/>
    </source>
</evidence>
<protein>
    <recommendedName>
        <fullName evidence="1">Glycosyltransferase subfamily 4-like N-terminal domain-containing protein</fullName>
    </recommendedName>
</protein>
<keyword evidence="3" id="KW-1185">Reference proteome</keyword>
<dbReference type="PANTHER" id="PTHR12526:SF600">
    <property type="entry name" value="GLYCOSYL TRANSFERASE GROUP 1"/>
    <property type="match status" value="1"/>
</dbReference>
<dbReference type="Proteomes" id="UP001156703">
    <property type="component" value="Unassembled WGS sequence"/>
</dbReference>
<evidence type="ECO:0000313" key="2">
    <source>
        <dbReference type="EMBL" id="GLR46973.1"/>
    </source>
</evidence>
<organism evidence="2 3">
    <name type="scientific">Sphingomonas astaxanthinifaciens DSM 22298</name>
    <dbReference type="NCBI Taxonomy" id="1123267"/>
    <lineage>
        <taxon>Bacteria</taxon>
        <taxon>Pseudomonadati</taxon>
        <taxon>Pseudomonadota</taxon>
        <taxon>Alphaproteobacteria</taxon>
        <taxon>Sphingomonadales</taxon>
        <taxon>Sphingomonadaceae</taxon>
        <taxon>Sphingomonas</taxon>
    </lineage>
</organism>
<accession>A0ABQ5Z2L0</accession>
<dbReference type="PANTHER" id="PTHR12526">
    <property type="entry name" value="GLYCOSYLTRANSFERASE"/>
    <property type="match status" value="1"/>
</dbReference>
<name>A0ABQ5Z2L0_9SPHN</name>
<reference evidence="3" key="1">
    <citation type="journal article" date="2019" name="Int. J. Syst. Evol. Microbiol.">
        <title>The Global Catalogue of Microorganisms (GCM) 10K type strain sequencing project: providing services to taxonomists for standard genome sequencing and annotation.</title>
        <authorList>
            <consortium name="The Broad Institute Genomics Platform"/>
            <consortium name="The Broad Institute Genome Sequencing Center for Infectious Disease"/>
            <person name="Wu L."/>
            <person name="Ma J."/>
        </authorList>
    </citation>
    <scope>NUCLEOTIDE SEQUENCE [LARGE SCALE GENOMIC DNA]</scope>
    <source>
        <strain evidence="3">NBRC 102146</strain>
    </source>
</reference>
<dbReference type="EMBL" id="BSOO01000004">
    <property type="protein sequence ID" value="GLR46973.1"/>
    <property type="molecule type" value="Genomic_DNA"/>
</dbReference>
<sequence>MTSPASILYLSYDGMTDPLGPSQVLPYLEGLAALGHRVTLVSFEKPERFEEGRAAIDAQCAASGIRWVPQRYTKRPPMVSTLKDIRTMERVAVGLHAESPFDIVHCRSYVAAMVGQAMKRRFGTRFLFDMRGFWADERVEGGLWLLRSPVFRAAYHWVKRKEAQFLREADAIVVLTEEARTVLADEWRIANPERVTVIPCCTDFGAFPAITAERRADARVLLGIEPHVPVAAYLGSIGTWYMLAEMLDCFARQRARDPSSVMLFVTRDDPGPIEAAAAARGIGPEALRIRPASRAQVPELLAAADYGLFFIRPTFSKRASSPVKLGELLALGLPVLTNAGVGDVDRILAETGAGVAIPKLDDQGYDAGLDALAVLALDPERLRAGLAHWFDLEEGVRRYDAIYRGLLSA</sequence>
<comment type="caution">
    <text evidence="2">The sequence shown here is derived from an EMBL/GenBank/DDBJ whole genome shotgun (WGS) entry which is preliminary data.</text>
</comment>
<evidence type="ECO:0000313" key="3">
    <source>
        <dbReference type="Proteomes" id="UP001156703"/>
    </source>
</evidence>
<gene>
    <name evidence="2" type="ORF">GCM10007925_06840</name>
</gene>
<proteinExistence type="predicted"/>
<feature type="domain" description="Glycosyltransferase subfamily 4-like N-terminal" evidence="1">
    <location>
        <begin position="25"/>
        <end position="200"/>
    </location>
</feature>
<dbReference type="Gene3D" id="3.40.50.2000">
    <property type="entry name" value="Glycogen Phosphorylase B"/>
    <property type="match status" value="2"/>
</dbReference>
<dbReference type="Pfam" id="PF13579">
    <property type="entry name" value="Glyco_trans_4_4"/>
    <property type="match status" value="1"/>
</dbReference>